<keyword evidence="5" id="KW-1185">Reference proteome</keyword>
<dbReference type="SUPFAM" id="SSF109604">
    <property type="entry name" value="HD-domain/PDEase-like"/>
    <property type="match status" value="1"/>
</dbReference>
<dbReference type="Pfam" id="PF13487">
    <property type="entry name" value="HD_5"/>
    <property type="match status" value="1"/>
</dbReference>
<dbReference type="InterPro" id="IPR052020">
    <property type="entry name" value="Cyclic_di-GMP/3'3'-cGAMP_PDE"/>
</dbReference>
<dbReference type="PANTHER" id="PTHR45228">
    <property type="entry name" value="CYCLIC DI-GMP PHOSPHODIESTERASE TM_0186-RELATED"/>
    <property type="match status" value="1"/>
</dbReference>
<dbReference type="InterPro" id="IPR003607">
    <property type="entry name" value="HD/PDEase_dom"/>
</dbReference>
<dbReference type="STRING" id="448.Lery_2898"/>
<feature type="modified residue" description="4-aspartylphosphate" evidence="1">
    <location>
        <position position="61"/>
    </location>
</feature>
<reference evidence="4 5" key="1">
    <citation type="submission" date="2015-11" db="EMBL/GenBank/DDBJ databases">
        <title>Genomic analysis of 38 Legionella species identifies large and diverse effector repertoires.</title>
        <authorList>
            <person name="Burstein D."/>
            <person name="Amaro F."/>
            <person name="Zusman T."/>
            <person name="Lifshitz Z."/>
            <person name="Cohen O."/>
            <person name="Gilbert J.A."/>
            <person name="Pupko T."/>
            <person name="Shuman H.A."/>
            <person name="Segal G."/>
        </authorList>
    </citation>
    <scope>NUCLEOTIDE SEQUENCE [LARGE SCALE GENOMIC DNA]</scope>
    <source>
        <strain evidence="4 5">SE-32A-C8</strain>
    </source>
</reference>
<evidence type="ECO:0000259" key="2">
    <source>
        <dbReference type="PROSITE" id="PS50110"/>
    </source>
</evidence>
<dbReference type="Proteomes" id="UP000054773">
    <property type="component" value="Unassembled WGS sequence"/>
</dbReference>
<sequence>MLDMVDDSKGTLLLVDDEVNIINSLKRIFVPLNYRVLSATTGQEALDLLETDDEIDIIISDMRMPEMDGATFLKKAADKWPEINRLLLTGYADINSAIAAINNGQIDYYLHKPWQPHELEHIIENLMEQRKLKESNRLLQIELAERNKELLFLNNHLEELVEERTLKLDKAYKAINHSYASVIEILSSLSEQPKSIFKGYTHRVAKLAQLFAEKLGLNAQEIQTIHTAGLLHIIGKIGMPESIITKPYQSLSAREKEEYEKYPLLGSAMLLGFPALEKVAHLIATHRELSNGLGYPHQFKSNDIPLESRILSIVVDYNELQSGLLFPHKLLASEALQLIKNNEEKRYDDDDLAQLFVNIIKGLPQESPLNEQLLPAKLLQPGMVLSRDLITESGLKLLSRGYVLTQLTILTIRQIGNISVYVVAEST</sequence>
<dbReference type="RefSeq" id="WP_058527998.1">
    <property type="nucleotide sequence ID" value="NZ_CAAAHY010000047.1"/>
</dbReference>
<protein>
    <submittedName>
        <fullName evidence="4">Guanylate cyclase</fullName>
    </submittedName>
</protein>
<organism evidence="4 5">
    <name type="scientific">Legionella erythra</name>
    <dbReference type="NCBI Taxonomy" id="448"/>
    <lineage>
        <taxon>Bacteria</taxon>
        <taxon>Pseudomonadati</taxon>
        <taxon>Pseudomonadota</taxon>
        <taxon>Gammaproteobacteria</taxon>
        <taxon>Legionellales</taxon>
        <taxon>Legionellaceae</taxon>
        <taxon>Legionella</taxon>
    </lineage>
</organism>
<dbReference type="GO" id="GO:0008081">
    <property type="term" value="F:phosphoric diester hydrolase activity"/>
    <property type="evidence" value="ECO:0007669"/>
    <property type="project" value="UniProtKB-ARBA"/>
</dbReference>
<dbReference type="EMBL" id="LNYA01000036">
    <property type="protein sequence ID" value="KTC93984.1"/>
    <property type="molecule type" value="Genomic_DNA"/>
</dbReference>
<accession>A0A0W0TEK8</accession>
<dbReference type="CDD" id="cd00077">
    <property type="entry name" value="HDc"/>
    <property type="match status" value="1"/>
</dbReference>
<dbReference type="InterPro" id="IPR011006">
    <property type="entry name" value="CheY-like_superfamily"/>
</dbReference>
<feature type="domain" description="HD-GYP" evidence="3">
    <location>
        <begin position="175"/>
        <end position="371"/>
    </location>
</feature>
<dbReference type="PATRIC" id="fig|448.7.peg.3049"/>
<dbReference type="SUPFAM" id="SSF52172">
    <property type="entry name" value="CheY-like"/>
    <property type="match status" value="1"/>
</dbReference>
<dbReference type="PROSITE" id="PS51832">
    <property type="entry name" value="HD_GYP"/>
    <property type="match status" value="1"/>
</dbReference>
<dbReference type="PANTHER" id="PTHR45228:SF8">
    <property type="entry name" value="TWO-COMPONENT RESPONSE REGULATOR-RELATED"/>
    <property type="match status" value="1"/>
</dbReference>
<keyword evidence="1" id="KW-0597">Phosphoprotein</keyword>
<gene>
    <name evidence="4" type="ORF">Lery_2898</name>
</gene>
<dbReference type="OrthoDB" id="9806704at2"/>
<evidence type="ECO:0000256" key="1">
    <source>
        <dbReference type="PROSITE-ProRule" id="PRU00169"/>
    </source>
</evidence>
<dbReference type="Gene3D" id="3.40.50.2300">
    <property type="match status" value="1"/>
</dbReference>
<dbReference type="AlphaFoldDB" id="A0A0W0TEK8"/>
<dbReference type="CDD" id="cd17569">
    <property type="entry name" value="REC_HupR-like"/>
    <property type="match status" value="1"/>
</dbReference>
<feature type="domain" description="Response regulatory" evidence="2">
    <location>
        <begin position="11"/>
        <end position="127"/>
    </location>
</feature>
<evidence type="ECO:0000259" key="3">
    <source>
        <dbReference type="PROSITE" id="PS51832"/>
    </source>
</evidence>
<dbReference type="SMART" id="SM00448">
    <property type="entry name" value="REC"/>
    <property type="match status" value="1"/>
</dbReference>
<evidence type="ECO:0000313" key="5">
    <source>
        <dbReference type="Proteomes" id="UP000054773"/>
    </source>
</evidence>
<dbReference type="Gene3D" id="1.10.3210.10">
    <property type="entry name" value="Hypothetical protein af1432"/>
    <property type="match status" value="1"/>
</dbReference>
<dbReference type="PROSITE" id="PS50110">
    <property type="entry name" value="RESPONSE_REGULATORY"/>
    <property type="match status" value="1"/>
</dbReference>
<comment type="caution">
    <text evidence="4">The sequence shown here is derived from an EMBL/GenBank/DDBJ whole genome shotgun (WGS) entry which is preliminary data.</text>
</comment>
<evidence type="ECO:0000313" key="4">
    <source>
        <dbReference type="EMBL" id="KTC93984.1"/>
    </source>
</evidence>
<name>A0A0W0TEK8_LEGER</name>
<dbReference type="InterPro" id="IPR001789">
    <property type="entry name" value="Sig_transdc_resp-reg_receiver"/>
</dbReference>
<dbReference type="InterPro" id="IPR037522">
    <property type="entry name" value="HD_GYP_dom"/>
</dbReference>
<dbReference type="Pfam" id="PF00072">
    <property type="entry name" value="Response_reg"/>
    <property type="match status" value="1"/>
</dbReference>
<dbReference type="GO" id="GO:0000160">
    <property type="term" value="P:phosphorelay signal transduction system"/>
    <property type="evidence" value="ECO:0007669"/>
    <property type="project" value="InterPro"/>
</dbReference>
<proteinExistence type="predicted"/>